<dbReference type="GO" id="GO:0046872">
    <property type="term" value="F:metal ion binding"/>
    <property type="evidence" value="ECO:0007669"/>
    <property type="project" value="UniProtKB-KW"/>
</dbReference>
<name>A0AAD5NJU0_ACENE</name>
<dbReference type="PANTHER" id="PTHR47990">
    <property type="entry name" value="2-OXOGLUTARATE (2OG) AND FE(II)-DEPENDENT OXYGENASE SUPERFAMILY PROTEIN-RELATED"/>
    <property type="match status" value="1"/>
</dbReference>
<keyword evidence="4 7" id="KW-0560">Oxidoreductase</keyword>
<dbReference type="Pfam" id="PF03171">
    <property type="entry name" value="2OG-FeII_Oxy"/>
    <property type="match status" value="1"/>
</dbReference>
<feature type="domain" description="Fe2OG dioxygenase" evidence="8">
    <location>
        <begin position="258"/>
        <end position="361"/>
    </location>
</feature>
<dbReference type="FunFam" id="2.60.120.330:FF:000022">
    <property type="entry name" value="Probable 2-oxoglutarate-dependent dioxygenase AOP1.2"/>
    <property type="match status" value="1"/>
</dbReference>
<evidence type="ECO:0000256" key="6">
    <source>
        <dbReference type="ARBA" id="ARBA00057022"/>
    </source>
</evidence>
<evidence type="ECO:0000313" key="9">
    <source>
        <dbReference type="EMBL" id="KAI9162294.1"/>
    </source>
</evidence>
<evidence type="ECO:0000259" key="8">
    <source>
        <dbReference type="PROSITE" id="PS51471"/>
    </source>
</evidence>
<dbReference type="InterPro" id="IPR005123">
    <property type="entry name" value="Oxoglu/Fe-dep_dioxygenase_dom"/>
</dbReference>
<protein>
    <recommendedName>
        <fullName evidence="8">Fe2OG dioxygenase domain-containing protein</fullName>
    </recommendedName>
</protein>
<dbReference type="InterPro" id="IPR027443">
    <property type="entry name" value="IPNS-like_sf"/>
</dbReference>
<comment type="function">
    <text evidence="6">Probable 2-oxoglutarate-dependent dioxygenase that may be involved in glucosinolates biosynthesis. May play a role in the production of aliphatic glucosinolates.</text>
</comment>
<comment type="similarity">
    <text evidence="1 7">Belongs to the iron/ascorbate-dependent oxidoreductase family.</text>
</comment>
<dbReference type="Pfam" id="PF14226">
    <property type="entry name" value="DIOX_N"/>
    <property type="match status" value="2"/>
</dbReference>
<dbReference type="Gene3D" id="2.60.120.330">
    <property type="entry name" value="B-lactam Antibiotic, Isopenicillin N Synthase, Chain"/>
    <property type="match status" value="2"/>
</dbReference>
<dbReference type="SUPFAM" id="SSF51197">
    <property type="entry name" value="Clavaminate synthase-like"/>
    <property type="match status" value="2"/>
</dbReference>
<keyword evidence="3" id="KW-0223">Dioxygenase</keyword>
<dbReference type="EMBL" id="JAJSOW010000106">
    <property type="protein sequence ID" value="KAI9162294.1"/>
    <property type="molecule type" value="Genomic_DNA"/>
</dbReference>
<dbReference type="Proteomes" id="UP001064489">
    <property type="component" value="Chromosome 2"/>
</dbReference>
<accession>A0AAD5NJU0</accession>
<reference evidence="9" key="1">
    <citation type="journal article" date="2022" name="Plant J.">
        <title>Strategies of tolerance reflected in two North American maple genomes.</title>
        <authorList>
            <person name="McEvoy S.L."/>
            <person name="Sezen U.U."/>
            <person name="Trouern-Trend A."/>
            <person name="McMahon S.M."/>
            <person name="Schaberg P.G."/>
            <person name="Yang J."/>
            <person name="Wegrzyn J.L."/>
            <person name="Swenson N.G."/>
        </authorList>
    </citation>
    <scope>NUCLEOTIDE SEQUENCE</scope>
    <source>
        <strain evidence="9">91603</strain>
    </source>
</reference>
<evidence type="ECO:0000313" key="10">
    <source>
        <dbReference type="Proteomes" id="UP001064489"/>
    </source>
</evidence>
<proteinExistence type="inferred from homology"/>
<evidence type="ECO:0000256" key="2">
    <source>
        <dbReference type="ARBA" id="ARBA00022723"/>
    </source>
</evidence>
<evidence type="ECO:0000256" key="1">
    <source>
        <dbReference type="ARBA" id="ARBA00008056"/>
    </source>
</evidence>
<dbReference type="GO" id="GO:0051213">
    <property type="term" value="F:dioxygenase activity"/>
    <property type="evidence" value="ECO:0007669"/>
    <property type="project" value="UniProtKB-KW"/>
</dbReference>
<dbReference type="InterPro" id="IPR050231">
    <property type="entry name" value="Iron_ascorbate_oxido_reductase"/>
</dbReference>
<organism evidence="9 10">
    <name type="scientific">Acer negundo</name>
    <name type="common">Box elder</name>
    <dbReference type="NCBI Taxonomy" id="4023"/>
    <lineage>
        <taxon>Eukaryota</taxon>
        <taxon>Viridiplantae</taxon>
        <taxon>Streptophyta</taxon>
        <taxon>Embryophyta</taxon>
        <taxon>Tracheophyta</taxon>
        <taxon>Spermatophyta</taxon>
        <taxon>Magnoliopsida</taxon>
        <taxon>eudicotyledons</taxon>
        <taxon>Gunneridae</taxon>
        <taxon>Pentapetalae</taxon>
        <taxon>rosids</taxon>
        <taxon>malvids</taxon>
        <taxon>Sapindales</taxon>
        <taxon>Sapindaceae</taxon>
        <taxon>Hippocastanoideae</taxon>
        <taxon>Acereae</taxon>
        <taxon>Acer</taxon>
    </lineage>
</organism>
<dbReference type="InterPro" id="IPR044861">
    <property type="entry name" value="IPNS-like_FE2OG_OXY"/>
</dbReference>
<gene>
    <name evidence="9" type="ORF">LWI28_025861</name>
</gene>
<keyword evidence="2 7" id="KW-0479">Metal-binding</keyword>
<reference evidence="9" key="2">
    <citation type="submission" date="2023-02" db="EMBL/GenBank/DDBJ databases">
        <authorList>
            <person name="Swenson N.G."/>
            <person name="Wegrzyn J.L."/>
            <person name="Mcevoy S.L."/>
        </authorList>
    </citation>
    <scope>NUCLEOTIDE SEQUENCE</scope>
    <source>
        <strain evidence="9">91603</strain>
        <tissue evidence="9">Leaf</tissue>
    </source>
</reference>
<evidence type="ECO:0000256" key="5">
    <source>
        <dbReference type="ARBA" id="ARBA00023004"/>
    </source>
</evidence>
<keyword evidence="10" id="KW-1185">Reference proteome</keyword>
<dbReference type="AlphaFoldDB" id="A0AAD5NJU0"/>
<dbReference type="PROSITE" id="PS51471">
    <property type="entry name" value="FE2OG_OXY"/>
    <property type="match status" value="1"/>
</dbReference>
<evidence type="ECO:0000256" key="3">
    <source>
        <dbReference type="ARBA" id="ARBA00022964"/>
    </source>
</evidence>
<evidence type="ECO:0000256" key="4">
    <source>
        <dbReference type="ARBA" id="ARBA00023002"/>
    </source>
</evidence>
<comment type="caution">
    <text evidence="9">The sequence shown here is derived from an EMBL/GenBank/DDBJ whole genome shotgun (WGS) entry which is preliminary data.</text>
</comment>
<sequence>MVLDLNTGATLVQDRIIDLSNEGLKPGTNTWMSTCQEIRLAMEEFGCFEGIYSKVSVELHNQFFGRTEELFDLPTEIKMKNTSTKPYFDYFGQYSFLPLYESLGIDNPTTLESTQSFTNLMWSFGNDRFWVALEECGSFVAVYDKLSVDFRKKVFDALEELFDLPVETKMKNVNPKPAHGYMGKISVLPLHEGMGIEYPTNIEECENFTKLMWPQGNDRFCEIAHTYSNIVAELQQLVMRLLFESYGIEKHYENHKESTTYLLRLLKYSKSQTDRTNVAFKGHTDKSLVSILHSNHVKGLELRTKDGEWLQFEPSPTSFVVIAGDAVMAWSNERIPSCYHRVNMEGEKVRYALGMFAFLNGMIQTPEELIDDEHPLQYKPFDHQGLLQFYQSSTDPGKGDRNIMKVYCGV</sequence>
<dbReference type="InterPro" id="IPR026992">
    <property type="entry name" value="DIOX_N"/>
</dbReference>
<keyword evidence="5 7" id="KW-0408">Iron</keyword>
<evidence type="ECO:0000256" key="7">
    <source>
        <dbReference type="RuleBase" id="RU003682"/>
    </source>
</evidence>